<evidence type="ECO:0000256" key="2">
    <source>
        <dbReference type="ARBA" id="ARBA00022475"/>
    </source>
</evidence>
<evidence type="ECO:0000313" key="8">
    <source>
        <dbReference type="EMBL" id="TKT88547.1"/>
    </source>
</evidence>
<gene>
    <name evidence="8" type="ORF">FDK13_26720</name>
</gene>
<dbReference type="Proteomes" id="UP000304900">
    <property type="component" value="Unassembled WGS sequence"/>
</dbReference>
<feature type="transmembrane region" description="Helical" evidence="6">
    <location>
        <begin position="12"/>
        <end position="31"/>
    </location>
</feature>
<comment type="subcellular location">
    <subcellularLocation>
        <location evidence="1">Cell membrane</location>
        <topology evidence="1">Multi-pass membrane protein</topology>
    </subcellularLocation>
</comment>
<protein>
    <submittedName>
        <fullName evidence="8">PLDc_N domain-containing protein</fullName>
    </submittedName>
</protein>
<comment type="caution">
    <text evidence="8">The sequence shown here is derived from an EMBL/GenBank/DDBJ whole genome shotgun (WGS) entry which is preliminary data.</text>
</comment>
<proteinExistence type="predicted"/>
<dbReference type="EMBL" id="SZVO01000015">
    <property type="protein sequence ID" value="TKT88547.1"/>
    <property type="molecule type" value="Genomic_DNA"/>
</dbReference>
<dbReference type="OrthoDB" id="826720at2"/>
<dbReference type="InterPro" id="IPR027379">
    <property type="entry name" value="CLS_N"/>
</dbReference>
<dbReference type="Pfam" id="PF13396">
    <property type="entry name" value="PLDc_N"/>
    <property type="match status" value="1"/>
</dbReference>
<reference evidence="8 9" key="1">
    <citation type="submission" date="2019-05" db="EMBL/GenBank/DDBJ databases">
        <title>Dyadobacter AR-3-8 sp. nov., isolated from arctic soil.</title>
        <authorList>
            <person name="Chaudhary D.K."/>
        </authorList>
    </citation>
    <scope>NUCLEOTIDE SEQUENCE [LARGE SCALE GENOMIC DNA]</scope>
    <source>
        <strain evidence="8 9">AR-3-8</strain>
    </source>
</reference>
<dbReference type="RefSeq" id="WP_137343084.1">
    <property type="nucleotide sequence ID" value="NZ_BSQH01000011.1"/>
</dbReference>
<evidence type="ECO:0000313" key="9">
    <source>
        <dbReference type="Proteomes" id="UP000304900"/>
    </source>
</evidence>
<keyword evidence="4 6" id="KW-1133">Transmembrane helix</keyword>
<keyword evidence="9" id="KW-1185">Reference proteome</keyword>
<dbReference type="AlphaFoldDB" id="A0A4U6CXT0"/>
<name>A0A4U6CXT0_9BACT</name>
<evidence type="ECO:0000256" key="1">
    <source>
        <dbReference type="ARBA" id="ARBA00004651"/>
    </source>
</evidence>
<evidence type="ECO:0000259" key="7">
    <source>
        <dbReference type="Pfam" id="PF13396"/>
    </source>
</evidence>
<keyword evidence="2" id="KW-1003">Cell membrane</keyword>
<feature type="domain" description="Cardiolipin synthase N-terminal" evidence="7">
    <location>
        <begin position="26"/>
        <end position="68"/>
    </location>
</feature>
<evidence type="ECO:0000256" key="6">
    <source>
        <dbReference type="SAM" id="Phobius"/>
    </source>
</evidence>
<evidence type="ECO:0000256" key="5">
    <source>
        <dbReference type="ARBA" id="ARBA00023136"/>
    </source>
</evidence>
<keyword evidence="3 6" id="KW-0812">Transmembrane</keyword>
<keyword evidence="5 6" id="KW-0472">Membrane</keyword>
<sequence>MLFTRILAFGNQEIFLISCWVAVLLLVIWSISDLMSNKDMILGEKLIWLLVILFFPIFGTLIYLYYGRSDKHLSDRG</sequence>
<accession>A0A4U6CXT0</accession>
<evidence type="ECO:0000256" key="3">
    <source>
        <dbReference type="ARBA" id="ARBA00022692"/>
    </source>
</evidence>
<dbReference type="GO" id="GO:0005886">
    <property type="term" value="C:plasma membrane"/>
    <property type="evidence" value="ECO:0007669"/>
    <property type="project" value="UniProtKB-SubCell"/>
</dbReference>
<evidence type="ECO:0000256" key="4">
    <source>
        <dbReference type="ARBA" id="ARBA00022989"/>
    </source>
</evidence>
<feature type="transmembrane region" description="Helical" evidence="6">
    <location>
        <begin position="46"/>
        <end position="66"/>
    </location>
</feature>
<organism evidence="8 9">
    <name type="scientific">Dyadobacter frigoris</name>
    <dbReference type="NCBI Taxonomy" id="2576211"/>
    <lineage>
        <taxon>Bacteria</taxon>
        <taxon>Pseudomonadati</taxon>
        <taxon>Bacteroidota</taxon>
        <taxon>Cytophagia</taxon>
        <taxon>Cytophagales</taxon>
        <taxon>Spirosomataceae</taxon>
        <taxon>Dyadobacter</taxon>
    </lineage>
</organism>